<dbReference type="AlphaFoldDB" id="A0A3N4HJX3"/>
<accession>A0A3N4HJX3</accession>
<sequence length="415" mass="46528">MSGASASGTRREDTSPDPDAGPAHDPPMPRWADLEPSMVQLAHQFVEGLGTIWSASNTISLQGYEDALYGITSRMNKVYNSDNENKATLKTAASMIFDITDEDSSDSESDPILHRRPRYRPNASFWGFTKKALSFFEREATLRFLVERLSFPLEDGEVMPLTVTQGVPEIDLIRLNRAWGSDYGDFNSGIRWILFPCSEFAPIPDLPKESSASQSSSYPSATQYAFNSVKLKAIKWLFAHFAKLHQQAAVTSFLRSCQYGFQIPWLPYPVENKLALEANFGSAADVIDSFRQTIKKVSRKLEKLGITMDDVQDGETLVDIVMSIFMVQICERWMRDAGSFLLMDPKSGNITTKKWLTAKWENIEQEALGSSGVIFASSGVIPTMLESFSIKKDSPSYNEFMSYSSQLIQLVKRCE</sequence>
<keyword evidence="3" id="KW-1185">Reference proteome</keyword>
<feature type="region of interest" description="Disordered" evidence="1">
    <location>
        <begin position="1"/>
        <end position="32"/>
    </location>
</feature>
<proteinExistence type="predicted"/>
<evidence type="ECO:0000313" key="2">
    <source>
        <dbReference type="EMBL" id="RPA73216.1"/>
    </source>
</evidence>
<name>A0A3N4HJX3_ASCIM</name>
<evidence type="ECO:0000256" key="1">
    <source>
        <dbReference type="SAM" id="MobiDB-lite"/>
    </source>
</evidence>
<dbReference type="EMBL" id="ML119829">
    <property type="protein sequence ID" value="RPA73216.1"/>
    <property type="molecule type" value="Genomic_DNA"/>
</dbReference>
<protein>
    <submittedName>
        <fullName evidence="2">Uncharacterized protein</fullName>
    </submittedName>
</protein>
<evidence type="ECO:0000313" key="3">
    <source>
        <dbReference type="Proteomes" id="UP000275078"/>
    </source>
</evidence>
<dbReference type="Proteomes" id="UP000275078">
    <property type="component" value="Unassembled WGS sequence"/>
</dbReference>
<organism evidence="2 3">
    <name type="scientific">Ascobolus immersus RN42</name>
    <dbReference type="NCBI Taxonomy" id="1160509"/>
    <lineage>
        <taxon>Eukaryota</taxon>
        <taxon>Fungi</taxon>
        <taxon>Dikarya</taxon>
        <taxon>Ascomycota</taxon>
        <taxon>Pezizomycotina</taxon>
        <taxon>Pezizomycetes</taxon>
        <taxon>Pezizales</taxon>
        <taxon>Ascobolaceae</taxon>
        <taxon>Ascobolus</taxon>
    </lineage>
</organism>
<gene>
    <name evidence="2" type="ORF">BJ508DRAFT_53989</name>
</gene>
<reference evidence="2 3" key="1">
    <citation type="journal article" date="2018" name="Nat. Ecol. Evol.">
        <title>Pezizomycetes genomes reveal the molecular basis of ectomycorrhizal truffle lifestyle.</title>
        <authorList>
            <person name="Murat C."/>
            <person name="Payen T."/>
            <person name="Noel B."/>
            <person name="Kuo A."/>
            <person name="Morin E."/>
            <person name="Chen J."/>
            <person name="Kohler A."/>
            <person name="Krizsan K."/>
            <person name="Balestrini R."/>
            <person name="Da Silva C."/>
            <person name="Montanini B."/>
            <person name="Hainaut M."/>
            <person name="Levati E."/>
            <person name="Barry K.W."/>
            <person name="Belfiori B."/>
            <person name="Cichocki N."/>
            <person name="Clum A."/>
            <person name="Dockter R.B."/>
            <person name="Fauchery L."/>
            <person name="Guy J."/>
            <person name="Iotti M."/>
            <person name="Le Tacon F."/>
            <person name="Lindquist E.A."/>
            <person name="Lipzen A."/>
            <person name="Malagnac F."/>
            <person name="Mello A."/>
            <person name="Molinier V."/>
            <person name="Miyauchi S."/>
            <person name="Poulain J."/>
            <person name="Riccioni C."/>
            <person name="Rubini A."/>
            <person name="Sitrit Y."/>
            <person name="Splivallo R."/>
            <person name="Traeger S."/>
            <person name="Wang M."/>
            <person name="Zifcakova L."/>
            <person name="Wipf D."/>
            <person name="Zambonelli A."/>
            <person name="Paolocci F."/>
            <person name="Nowrousian M."/>
            <person name="Ottonello S."/>
            <person name="Baldrian P."/>
            <person name="Spatafora J.W."/>
            <person name="Henrissat B."/>
            <person name="Nagy L.G."/>
            <person name="Aury J.M."/>
            <person name="Wincker P."/>
            <person name="Grigoriev I.V."/>
            <person name="Bonfante P."/>
            <person name="Martin F.M."/>
        </authorList>
    </citation>
    <scope>NUCLEOTIDE SEQUENCE [LARGE SCALE GENOMIC DNA]</scope>
    <source>
        <strain evidence="2 3">RN42</strain>
    </source>
</reference>